<keyword evidence="1" id="KW-0812">Transmembrane</keyword>
<evidence type="ECO:0000256" key="1">
    <source>
        <dbReference type="SAM" id="Phobius"/>
    </source>
</evidence>
<sequence length="68" mass="8266">MIEFIMKVIIIAIPIYLFYLFIKFIVKRAIKESSDELKKMMREVAKETIEQYEWKKHVEEKKNEGKKA</sequence>
<gene>
    <name evidence="2" type="ORF">J2Z44_002947</name>
</gene>
<dbReference type="RefSeq" id="WP_021285116.1">
    <property type="nucleotide sequence ID" value="NZ_JAGGLL010000023.1"/>
</dbReference>
<keyword evidence="3" id="KW-1185">Reference proteome</keyword>
<protein>
    <submittedName>
        <fullName evidence="2">ABC-type dipeptide/oligopeptide/nickel transport system permease component</fullName>
    </submittedName>
</protein>
<accession>A0ABS4K5Q7</accession>
<feature type="transmembrane region" description="Helical" evidence="1">
    <location>
        <begin position="6"/>
        <end position="26"/>
    </location>
</feature>
<name>A0ABS4K5Q7_9CLOT</name>
<dbReference type="Proteomes" id="UP001519308">
    <property type="component" value="Unassembled WGS sequence"/>
</dbReference>
<keyword evidence="1" id="KW-1133">Transmembrane helix</keyword>
<proteinExistence type="predicted"/>
<dbReference type="EMBL" id="JAGGLL010000023">
    <property type="protein sequence ID" value="MBP2023113.1"/>
    <property type="molecule type" value="Genomic_DNA"/>
</dbReference>
<comment type="caution">
    <text evidence="2">The sequence shown here is derived from an EMBL/GenBank/DDBJ whole genome shotgun (WGS) entry which is preliminary data.</text>
</comment>
<evidence type="ECO:0000313" key="3">
    <source>
        <dbReference type="Proteomes" id="UP001519308"/>
    </source>
</evidence>
<keyword evidence="1" id="KW-0472">Membrane</keyword>
<evidence type="ECO:0000313" key="2">
    <source>
        <dbReference type="EMBL" id="MBP2023113.1"/>
    </source>
</evidence>
<reference evidence="2 3" key="1">
    <citation type="submission" date="2021-03" db="EMBL/GenBank/DDBJ databases">
        <title>Genomic Encyclopedia of Type Strains, Phase IV (KMG-IV): sequencing the most valuable type-strain genomes for metagenomic binning, comparative biology and taxonomic classification.</title>
        <authorList>
            <person name="Goeker M."/>
        </authorList>
    </citation>
    <scope>NUCLEOTIDE SEQUENCE [LARGE SCALE GENOMIC DNA]</scope>
    <source>
        <strain evidence="2 3">DSM 28650</strain>
    </source>
</reference>
<organism evidence="2 3">
    <name type="scientific">Clostridium punense</name>
    <dbReference type="NCBI Taxonomy" id="1054297"/>
    <lineage>
        <taxon>Bacteria</taxon>
        <taxon>Bacillati</taxon>
        <taxon>Bacillota</taxon>
        <taxon>Clostridia</taxon>
        <taxon>Eubacteriales</taxon>
        <taxon>Clostridiaceae</taxon>
        <taxon>Clostridium</taxon>
    </lineage>
</organism>